<protein>
    <submittedName>
        <fullName evidence="4">Bestrophin homolog</fullName>
    </submittedName>
</protein>
<evidence type="ECO:0000313" key="3">
    <source>
        <dbReference type="Proteomes" id="UP000050761"/>
    </source>
</evidence>
<evidence type="ECO:0000313" key="2">
    <source>
        <dbReference type="EMBL" id="VDP00701.1"/>
    </source>
</evidence>
<reference evidence="2 3" key="1">
    <citation type="submission" date="2018-11" db="EMBL/GenBank/DDBJ databases">
        <authorList>
            <consortium name="Pathogen Informatics"/>
        </authorList>
    </citation>
    <scope>NUCLEOTIDE SEQUENCE [LARGE SCALE GENOMIC DNA]</scope>
</reference>
<accession>A0A3P7ZM27</accession>
<dbReference type="AlphaFoldDB" id="A0A183G0X1"/>
<gene>
    <name evidence="2" type="ORF">HPBE_LOCUS14771</name>
</gene>
<feature type="region of interest" description="Disordered" evidence="1">
    <location>
        <begin position="1"/>
        <end position="116"/>
    </location>
</feature>
<name>A0A183G0X1_HELPZ</name>
<reference evidence="4" key="2">
    <citation type="submission" date="2019-09" db="UniProtKB">
        <authorList>
            <consortium name="WormBaseParasite"/>
        </authorList>
    </citation>
    <scope>IDENTIFICATION</scope>
</reference>
<dbReference type="EMBL" id="UZAH01028521">
    <property type="protein sequence ID" value="VDP00701.1"/>
    <property type="molecule type" value="Genomic_DNA"/>
</dbReference>
<accession>A0A183G0X1</accession>
<proteinExistence type="predicted"/>
<feature type="compositionally biased region" description="Acidic residues" evidence="1">
    <location>
        <begin position="86"/>
        <end position="99"/>
    </location>
</feature>
<evidence type="ECO:0000313" key="4">
    <source>
        <dbReference type="WBParaSite" id="HPBE_0001477001-mRNA-1"/>
    </source>
</evidence>
<keyword evidence="3" id="KW-1185">Reference proteome</keyword>
<dbReference type="Proteomes" id="UP000050761">
    <property type="component" value="Unassembled WGS sequence"/>
</dbReference>
<feature type="compositionally biased region" description="Basic and acidic residues" evidence="1">
    <location>
        <begin position="65"/>
        <end position="74"/>
    </location>
</feature>
<sequence>MQDQEAEAEYHTSSDENEERSRNSPIFGAPTGEKSFFSRDSRIFGTSTEEEGMVPMDTSMNEIAIEGKDDEASKVSRMSGIRTDNEHEDEDQDQSESEGGDCTRCPGGDLILSEGL</sequence>
<evidence type="ECO:0000256" key="1">
    <source>
        <dbReference type="SAM" id="MobiDB-lite"/>
    </source>
</evidence>
<organism evidence="3 4">
    <name type="scientific">Heligmosomoides polygyrus</name>
    <name type="common">Parasitic roundworm</name>
    <dbReference type="NCBI Taxonomy" id="6339"/>
    <lineage>
        <taxon>Eukaryota</taxon>
        <taxon>Metazoa</taxon>
        <taxon>Ecdysozoa</taxon>
        <taxon>Nematoda</taxon>
        <taxon>Chromadorea</taxon>
        <taxon>Rhabditida</taxon>
        <taxon>Rhabditina</taxon>
        <taxon>Rhabditomorpha</taxon>
        <taxon>Strongyloidea</taxon>
        <taxon>Heligmosomidae</taxon>
        <taxon>Heligmosomoides</taxon>
    </lineage>
</organism>
<dbReference type="WBParaSite" id="HPBE_0001477001-mRNA-1">
    <property type="protein sequence ID" value="HPBE_0001477001-mRNA-1"/>
    <property type="gene ID" value="HPBE_0001477001"/>
</dbReference>
<feature type="compositionally biased region" description="Basic and acidic residues" evidence="1">
    <location>
        <begin position="8"/>
        <end position="22"/>
    </location>
</feature>